<dbReference type="PANTHER" id="PTHR44051">
    <property type="entry name" value="GLUTATHIONE S-TRANSFERASE-RELATED"/>
    <property type="match status" value="1"/>
</dbReference>
<feature type="domain" description="GST N-terminal" evidence="3">
    <location>
        <begin position="3"/>
        <end position="92"/>
    </location>
</feature>
<accession>A0A0C2WBL7</accession>
<dbReference type="InterPro" id="IPR010987">
    <property type="entry name" value="Glutathione-S-Trfase_C-like"/>
</dbReference>
<dbReference type="Pfam" id="PF02798">
    <property type="entry name" value="GST_N"/>
    <property type="match status" value="1"/>
</dbReference>
<dbReference type="Pfam" id="PF00043">
    <property type="entry name" value="GST_C"/>
    <property type="match status" value="1"/>
</dbReference>
<dbReference type="FunCoup" id="A0A0C2WBL7">
    <property type="interactions" value="123"/>
</dbReference>
<evidence type="ECO:0000259" key="3">
    <source>
        <dbReference type="PROSITE" id="PS50404"/>
    </source>
</evidence>
<dbReference type="CDD" id="cd03048">
    <property type="entry name" value="GST_N_Ure2p_like"/>
    <property type="match status" value="1"/>
</dbReference>
<name>A0A0C2WBL7_AMAMK</name>
<reference evidence="5 6" key="1">
    <citation type="submission" date="2014-04" db="EMBL/GenBank/DDBJ databases">
        <title>Evolutionary Origins and Diversification of the Mycorrhizal Mutualists.</title>
        <authorList>
            <consortium name="DOE Joint Genome Institute"/>
            <consortium name="Mycorrhizal Genomics Consortium"/>
            <person name="Kohler A."/>
            <person name="Kuo A."/>
            <person name="Nagy L.G."/>
            <person name="Floudas D."/>
            <person name="Copeland A."/>
            <person name="Barry K.W."/>
            <person name="Cichocki N."/>
            <person name="Veneault-Fourrey C."/>
            <person name="LaButti K."/>
            <person name="Lindquist E.A."/>
            <person name="Lipzen A."/>
            <person name="Lundell T."/>
            <person name="Morin E."/>
            <person name="Murat C."/>
            <person name="Riley R."/>
            <person name="Ohm R."/>
            <person name="Sun H."/>
            <person name="Tunlid A."/>
            <person name="Henrissat B."/>
            <person name="Grigoriev I.V."/>
            <person name="Hibbett D.S."/>
            <person name="Martin F."/>
        </authorList>
    </citation>
    <scope>NUCLEOTIDE SEQUENCE [LARGE SCALE GENOMIC DNA]</scope>
    <source>
        <strain evidence="5 6">Koide BX008</strain>
    </source>
</reference>
<dbReference type="PROSITE" id="PS50404">
    <property type="entry name" value="GST_NTER"/>
    <property type="match status" value="1"/>
</dbReference>
<dbReference type="InParanoid" id="A0A0C2WBL7"/>
<proteinExistence type="inferred from homology"/>
<dbReference type="SFLD" id="SFLDS00019">
    <property type="entry name" value="Glutathione_Transferase_(cytos"/>
    <property type="match status" value="1"/>
</dbReference>
<dbReference type="PANTHER" id="PTHR44051:SF8">
    <property type="entry name" value="GLUTATHIONE S-TRANSFERASE GSTA"/>
    <property type="match status" value="1"/>
</dbReference>
<dbReference type="Gene3D" id="1.20.1050.10">
    <property type="match status" value="1"/>
</dbReference>
<evidence type="ECO:0008006" key="7">
    <source>
        <dbReference type="Google" id="ProtNLM"/>
    </source>
</evidence>
<gene>
    <name evidence="5" type="ORF">M378DRAFT_170335</name>
</gene>
<dbReference type="SFLD" id="SFLDG01151">
    <property type="entry name" value="Main.2:_Nu-like"/>
    <property type="match status" value="1"/>
</dbReference>
<dbReference type="Gene3D" id="3.40.30.10">
    <property type="entry name" value="Glutaredoxin"/>
    <property type="match status" value="1"/>
</dbReference>
<dbReference type="Proteomes" id="UP000054549">
    <property type="component" value="Unassembled WGS sequence"/>
</dbReference>
<dbReference type="HOGENOM" id="CLU_011226_14_0_1"/>
<sequence>MSQKPIVLYGLPTPNGVPIAALLEELKAVYPGIDYDVEYIDLSKQTQKEPWFLKLNPNGRIPVIVDRSRNNFAVFETSAILLYLAQHYDKESKFTFDPAKNPDEYSVLLQWLFFAHGGLGPMQGQAHHFRNYAPEDIPYGKKRYTDETKRLYGVLELRLKDREYLAGAGKGHYTIADIKTWPWVSRHAYAGIESLDEWPSVKAWVQRSTERAANAPASEALKKPEA</sequence>
<dbReference type="InterPro" id="IPR040079">
    <property type="entry name" value="Glutathione_S-Trfase"/>
</dbReference>
<comment type="similarity">
    <text evidence="1 2">Belongs to the GST superfamily.</text>
</comment>
<evidence type="ECO:0000259" key="4">
    <source>
        <dbReference type="PROSITE" id="PS50405"/>
    </source>
</evidence>
<dbReference type="SUPFAM" id="SSF47616">
    <property type="entry name" value="GST C-terminal domain-like"/>
    <property type="match status" value="1"/>
</dbReference>
<dbReference type="InterPro" id="IPR036249">
    <property type="entry name" value="Thioredoxin-like_sf"/>
</dbReference>
<dbReference type="InterPro" id="IPR004046">
    <property type="entry name" value="GST_C"/>
</dbReference>
<dbReference type="OrthoDB" id="422574at2759"/>
<dbReference type="AlphaFoldDB" id="A0A0C2WBL7"/>
<dbReference type="PROSITE" id="PS50405">
    <property type="entry name" value="GST_CTER"/>
    <property type="match status" value="1"/>
</dbReference>
<dbReference type="InterPro" id="IPR004045">
    <property type="entry name" value="Glutathione_S-Trfase_N"/>
</dbReference>
<dbReference type="STRING" id="946122.A0A0C2WBL7"/>
<dbReference type="EMBL" id="KN818332">
    <property type="protein sequence ID" value="KIL58682.1"/>
    <property type="molecule type" value="Genomic_DNA"/>
</dbReference>
<evidence type="ECO:0000256" key="1">
    <source>
        <dbReference type="ARBA" id="ARBA00007409"/>
    </source>
</evidence>
<evidence type="ECO:0000313" key="6">
    <source>
        <dbReference type="Proteomes" id="UP000054549"/>
    </source>
</evidence>
<organism evidence="5 6">
    <name type="scientific">Amanita muscaria (strain Koide BX008)</name>
    <dbReference type="NCBI Taxonomy" id="946122"/>
    <lineage>
        <taxon>Eukaryota</taxon>
        <taxon>Fungi</taxon>
        <taxon>Dikarya</taxon>
        <taxon>Basidiomycota</taxon>
        <taxon>Agaricomycotina</taxon>
        <taxon>Agaricomycetes</taxon>
        <taxon>Agaricomycetidae</taxon>
        <taxon>Agaricales</taxon>
        <taxon>Pluteineae</taxon>
        <taxon>Amanitaceae</taxon>
        <taxon>Amanita</taxon>
    </lineage>
</organism>
<evidence type="ECO:0000313" key="5">
    <source>
        <dbReference type="EMBL" id="KIL58682.1"/>
    </source>
</evidence>
<dbReference type="SUPFAM" id="SSF52833">
    <property type="entry name" value="Thioredoxin-like"/>
    <property type="match status" value="1"/>
</dbReference>
<evidence type="ECO:0000256" key="2">
    <source>
        <dbReference type="RuleBase" id="RU003494"/>
    </source>
</evidence>
<dbReference type="SFLD" id="SFLDG00358">
    <property type="entry name" value="Main_(cytGST)"/>
    <property type="match status" value="1"/>
</dbReference>
<feature type="domain" description="GST C-terminal" evidence="4">
    <location>
        <begin position="101"/>
        <end position="226"/>
    </location>
</feature>
<protein>
    <recommendedName>
        <fullName evidence="7">Glutathione S-transferase</fullName>
    </recommendedName>
</protein>
<keyword evidence="6" id="KW-1185">Reference proteome</keyword>
<dbReference type="InterPro" id="IPR036282">
    <property type="entry name" value="Glutathione-S-Trfase_C_sf"/>
</dbReference>